<keyword evidence="5" id="KW-0732">Signal</keyword>
<dbReference type="InterPro" id="IPR021867">
    <property type="entry name" value="Bmt2/SAMTOR"/>
</dbReference>
<evidence type="ECO:0000313" key="6">
    <source>
        <dbReference type="EMBL" id="KAG8462515.1"/>
    </source>
</evidence>
<dbReference type="PANTHER" id="PTHR21008">
    <property type="entry name" value="S-ADENOSYLMETHIONINE SENSOR UPSTREAM OF MTORC1-RELATED"/>
    <property type="match status" value="1"/>
</dbReference>
<dbReference type="AlphaFoldDB" id="A0A8J6CAE3"/>
<keyword evidence="1" id="KW-0489">Methyltransferase</keyword>
<proteinExistence type="predicted"/>
<dbReference type="EMBL" id="JAGTXO010000020">
    <property type="protein sequence ID" value="KAG8462515.1"/>
    <property type="molecule type" value="Genomic_DNA"/>
</dbReference>
<feature type="chain" id="PRO_5035195032" description="Methyltransferase BMT2 homolog" evidence="5">
    <location>
        <begin position="22"/>
        <end position="624"/>
    </location>
</feature>
<dbReference type="GO" id="GO:0032259">
    <property type="term" value="P:methylation"/>
    <property type="evidence" value="ECO:0007669"/>
    <property type="project" value="UniProtKB-KW"/>
</dbReference>
<evidence type="ECO:0000256" key="5">
    <source>
        <dbReference type="SAM" id="SignalP"/>
    </source>
</evidence>
<evidence type="ECO:0000256" key="4">
    <source>
        <dbReference type="SAM" id="MobiDB-lite"/>
    </source>
</evidence>
<organism evidence="6 7">
    <name type="scientific">Diacronema lutheri</name>
    <name type="common">Unicellular marine alga</name>
    <name type="synonym">Monochrysis lutheri</name>
    <dbReference type="NCBI Taxonomy" id="2081491"/>
    <lineage>
        <taxon>Eukaryota</taxon>
        <taxon>Haptista</taxon>
        <taxon>Haptophyta</taxon>
        <taxon>Pavlovophyceae</taxon>
        <taxon>Pavlovales</taxon>
        <taxon>Pavlovaceae</taxon>
        <taxon>Diacronema</taxon>
    </lineage>
</organism>
<gene>
    <name evidence="6" type="ORF">KFE25_010340</name>
</gene>
<dbReference type="Gene3D" id="3.40.50.150">
    <property type="entry name" value="Vaccinia Virus protein VP39"/>
    <property type="match status" value="1"/>
</dbReference>
<feature type="signal peptide" evidence="5">
    <location>
        <begin position="1"/>
        <end position="21"/>
    </location>
</feature>
<dbReference type="InterPro" id="IPR029063">
    <property type="entry name" value="SAM-dependent_MTases_sf"/>
</dbReference>
<sequence length="624" mass="66120">MHSRVGALLVLSLGLATLTLARRVGRLAASSRALSRGYFARGARAAPTARAPADEPAAVAAADAQLVAHVERQLGGALSNALKGEPTDALDATARTFAEQLARIAARWHGAAPPAEPAASADAVPAADGELSARADACGALLDGKLVNRRLVELCALACERLECEPADARPLAAALARDARAASNATLIFARGAAAARQTHRARALWTFGTIQAQHHSLRASAPAGGWADATHEPRSLSAYAIAAESMGERAWVQEGFEWCAARAVDFFFEEGWRRLALRPERVPAWYAPQAAERPRDAQARACFAARAAAPREPPPAPWRRRRLRLCDVGSCYDPFSAPQYADLFDVTALDLWPAAGARGVLRCDFLHVPLISGRGAEADGDDGDGLAGGGGDVRSDDEPARVRVGTYAAADGSMLRAATALTCESFDVVVLSLVLSYLPSAEQRAEMVRRARALLRRPSAAEPHVAGLLLIVDTPSVSRPPRGHSKTARPDMALSMWVDAAEAVGLRFVRHEWLRRDAHALAFQTVPGPTPPAGSPEVRPMPVRRELLAGRAREPPVHKAGPPAARAAPAARAGGMGVGAQADERLRWLPDLLPPGATGEAGCVLAEAVRERNAVRRQQPVR</sequence>
<keyword evidence="2" id="KW-0808">Transferase</keyword>
<dbReference type="Pfam" id="PF11968">
    <property type="entry name" value="Bmt2"/>
    <property type="match status" value="1"/>
</dbReference>
<keyword evidence="3" id="KW-0949">S-adenosyl-L-methionine</keyword>
<reference evidence="6" key="1">
    <citation type="submission" date="2021-05" db="EMBL/GenBank/DDBJ databases">
        <title>The genome of the haptophyte Pavlova lutheri (Diacronema luteri, Pavlovales) - a model for lipid biosynthesis in eukaryotic algae.</title>
        <authorList>
            <person name="Hulatt C.J."/>
            <person name="Posewitz M.C."/>
        </authorList>
    </citation>
    <scope>NUCLEOTIDE SEQUENCE</scope>
    <source>
        <strain evidence="6">NIVA-4/92</strain>
    </source>
</reference>
<dbReference type="GO" id="GO:1904262">
    <property type="term" value="P:negative regulation of TORC1 signaling"/>
    <property type="evidence" value="ECO:0007669"/>
    <property type="project" value="TreeGrafter"/>
</dbReference>
<evidence type="ECO:0000256" key="2">
    <source>
        <dbReference type="ARBA" id="ARBA00022679"/>
    </source>
</evidence>
<name>A0A8J6CAE3_DIALT</name>
<evidence type="ECO:0000313" key="7">
    <source>
        <dbReference type="Proteomes" id="UP000751190"/>
    </source>
</evidence>
<feature type="region of interest" description="Disordered" evidence="4">
    <location>
        <begin position="379"/>
        <end position="400"/>
    </location>
</feature>
<evidence type="ECO:0008006" key="8">
    <source>
        <dbReference type="Google" id="ProtNLM"/>
    </source>
</evidence>
<dbReference type="Proteomes" id="UP000751190">
    <property type="component" value="Unassembled WGS sequence"/>
</dbReference>
<dbReference type="OrthoDB" id="5954793at2759"/>
<accession>A0A8J6CAE3</accession>
<evidence type="ECO:0000256" key="1">
    <source>
        <dbReference type="ARBA" id="ARBA00022603"/>
    </source>
</evidence>
<comment type="caution">
    <text evidence="6">The sequence shown here is derived from an EMBL/GenBank/DDBJ whole genome shotgun (WGS) entry which is preliminary data.</text>
</comment>
<protein>
    <recommendedName>
        <fullName evidence="8">Methyltransferase BMT2 homolog</fullName>
    </recommendedName>
</protein>
<keyword evidence="7" id="KW-1185">Reference proteome</keyword>
<dbReference type="PANTHER" id="PTHR21008:SF0">
    <property type="entry name" value="S-ADENOSYLMETHIONINE SENSOR UPSTREAM OF MTORC1"/>
    <property type="match status" value="1"/>
</dbReference>
<dbReference type="GO" id="GO:0008168">
    <property type="term" value="F:methyltransferase activity"/>
    <property type="evidence" value="ECO:0007669"/>
    <property type="project" value="UniProtKB-KW"/>
</dbReference>
<evidence type="ECO:0000256" key="3">
    <source>
        <dbReference type="ARBA" id="ARBA00022691"/>
    </source>
</evidence>